<organism evidence="1">
    <name type="scientific">Fusarium oxysporum (strain Fo5176)</name>
    <name type="common">Fusarium vascular wilt</name>
    <dbReference type="NCBI Taxonomy" id="660025"/>
    <lineage>
        <taxon>Eukaryota</taxon>
        <taxon>Fungi</taxon>
        <taxon>Dikarya</taxon>
        <taxon>Ascomycota</taxon>
        <taxon>Pezizomycotina</taxon>
        <taxon>Sordariomycetes</taxon>
        <taxon>Hypocreomycetidae</taxon>
        <taxon>Hypocreales</taxon>
        <taxon>Nectriaceae</taxon>
        <taxon>Fusarium</taxon>
        <taxon>Fusarium oxysporum species complex</taxon>
    </lineage>
</organism>
<sequence>MSHLAGLIYLVYRRIRSNSWVFIFKAREEARLQPTPATQQEGFSEAELVIQVIWLGLSDLRGAGQSAQRRLDADMLRGQLPAIKPLWLLWLQPVKVCTKTENGNRPRKIKG</sequence>
<accession>F9FDV6</accession>
<dbReference type="OrthoDB" id="4989462at2759"/>
<reference evidence="1" key="1">
    <citation type="journal article" date="2012" name="Mol. Plant Microbe Interact.">
        <title>A highly conserved effector in Fusarium oxysporum is required for full virulence on Arabidopsis.</title>
        <authorList>
            <person name="Thatcher L.F."/>
            <person name="Gardiner D.M."/>
            <person name="Kazan K."/>
            <person name="Manners J."/>
        </authorList>
    </citation>
    <scope>NUCLEOTIDE SEQUENCE [LARGE SCALE GENOMIC DNA]</scope>
    <source>
        <strain evidence="1">Fo5176</strain>
    </source>
</reference>
<proteinExistence type="predicted"/>
<protein>
    <submittedName>
        <fullName evidence="1">Uncharacterized protein</fullName>
    </submittedName>
</protein>
<comment type="caution">
    <text evidence="1">The sequence shown here is derived from an EMBL/GenBank/DDBJ whole genome shotgun (WGS) entry which is preliminary data.</text>
</comment>
<dbReference type="AlphaFoldDB" id="F9FDV6"/>
<name>F9FDV6_FUSOF</name>
<evidence type="ECO:0000313" key="1">
    <source>
        <dbReference type="EMBL" id="EGU84901.1"/>
    </source>
</evidence>
<gene>
    <name evidence="1" type="ORF">FOXB_04584</name>
</gene>
<dbReference type="EMBL" id="AFQF01001458">
    <property type="protein sequence ID" value="EGU84901.1"/>
    <property type="molecule type" value="Genomic_DNA"/>
</dbReference>